<dbReference type="EMBL" id="CP042582">
    <property type="protein sequence ID" value="QEX23327.1"/>
    <property type="molecule type" value="Genomic_DNA"/>
</dbReference>
<dbReference type="Proteomes" id="UP000325797">
    <property type="component" value="Chromosome"/>
</dbReference>
<proteinExistence type="predicted"/>
<accession>A0A5J6N1F6</accession>
<evidence type="ECO:0000313" key="1">
    <source>
        <dbReference type="EMBL" id="QEX23327.1"/>
    </source>
</evidence>
<reference evidence="1 2" key="1">
    <citation type="submission" date="2019-08" db="EMBL/GenBank/DDBJ databases">
        <title>Hyperibacter terrae gen. nov., sp. nov. and Hyperibacter viscosus sp. nov., two new members in the family Rhodospirillaceae isolated from the rhizosphere of Hypericum perforatum.</title>
        <authorList>
            <person name="Noviana Z."/>
        </authorList>
    </citation>
    <scope>NUCLEOTIDE SEQUENCE [LARGE SCALE GENOMIC DNA]</scope>
    <source>
        <strain evidence="1 2">R5959</strain>
    </source>
</reference>
<name>A0A5J6N1F6_9PROT</name>
<evidence type="ECO:0000313" key="2">
    <source>
        <dbReference type="Proteomes" id="UP000325797"/>
    </source>
</evidence>
<dbReference type="KEGG" id="hadh:FRZ61_32630"/>
<gene>
    <name evidence="1" type="ORF">FRZ61_32630</name>
</gene>
<organism evidence="1 2">
    <name type="scientific">Hypericibacter adhaerens</name>
    <dbReference type="NCBI Taxonomy" id="2602016"/>
    <lineage>
        <taxon>Bacteria</taxon>
        <taxon>Pseudomonadati</taxon>
        <taxon>Pseudomonadota</taxon>
        <taxon>Alphaproteobacteria</taxon>
        <taxon>Rhodospirillales</taxon>
        <taxon>Dongiaceae</taxon>
        <taxon>Hypericibacter</taxon>
    </lineage>
</organism>
<protein>
    <submittedName>
        <fullName evidence="1">Uncharacterized protein</fullName>
    </submittedName>
</protein>
<sequence>MADCAWANRFHSCTAWLPNANRKFTKQNTPVGIQTRHETNAVEHKTRRQYQDFAEPSGPIFNQGTVLDAAATAWSRVETVIFE</sequence>
<keyword evidence="2" id="KW-1185">Reference proteome</keyword>
<dbReference type="AlphaFoldDB" id="A0A5J6N1F6"/>